<evidence type="ECO:0000313" key="2">
    <source>
        <dbReference type="EMBL" id="GBG67859.1"/>
    </source>
</evidence>
<name>A0A388KCU4_CHABU</name>
<dbReference type="EMBL" id="BFEA01000093">
    <property type="protein sequence ID" value="GBG67859.1"/>
    <property type="molecule type" value="Genomic_DNA"/>
</dbReference>
<comment type="caution">
    <text evidence="2">The sequence shown here is derived from an EMBL/GenBank/DDBJ whole genome shotgun (WGS) entry which is preliminary data.</text>
</comment>
<dbReference type="Proteomes" id="UP000265515">
    <property type="component" value="Unassembled WGS sequence"/>
</dbReference>
<protein>
    <submittedName>
        <fullName evidence="2">Uncharacterized protein</fullName>
    </submittedName>
</protein>
<keyword evidence="3" id="KW-1185">Reference proteome</keyword>
<dbReference type="AlphaFoldDB" id="A0A388KCU4"/>
<evidence type="ECO:0000256" key="1">
    <source>
        <dbReference type="SAM" id="MobiDB-lite"/>
    </source>
</evidence>
<accession>A0A388KCU4</accession>
<feature type="region of interest" description="Disordered" evidence="1">
    <location>
        <begin position="37"/>
        <end position="58"/>
    </location>
</feature>
<dbReference type="Gramene" id="GBG67859">
    <property type="protein sequence ID" value="GBG67859"/>
    <property type="gene ID" value="CBR_g979"/>
</dbReference>
<reference evidence="2 3" key="1">
    <citation type="journal article" date="2018" name="Cell">
        <title>The Chara Genome: Secondary Complexity and Implications for Plant Terrestrialization.</title>
        <authorList>
            <person name="Nishiyama T."/>
            <person name="Sakayama H."/>
            <person name="Vries J.D."/>
            <person name="Buschmann H."/>
            <person name="Saint-Marcoux D."/>
            <person name="Ullrich K.K."/>
            <person name="Haas F.B."/>
            <person name="Vanderstraeten L."/>
            <person name="Becker D."/>
            <person name="Lang D."/>
            <person name="Vosolsobe S."/>
            <person name="Rombauts S."/>
            <person name="Wilhelmsson P.K.I."/>
            <person name="Janitza P."/>
            <person name="Kern R."/>
            <person name="Heyl A."/>
            <person name="Rumpler F."/>
            <person name="Villalobos L.I.A.C."/>
            <person name="Clay J.M."/>
            <person name="Skokan R."/>
            <person name="Toyoda A."/>
            <person name="Suzuki Y."/>
            <person name="Kagoshima H."/>
            <person name="Schijlen E."/>
            <person name="Tajeshwar N."/>
            <person name="Catarino B."/>
            <person name="Hetherington A.J."/>
            <person name="Saltykova A."/>
            <person name="Bonnot C."/>
            <person name="Breuninger H."/>
            <person name="Symeonidi A."/>
            <person name="Radhakrishnan G.V."/>
            <person name="Van Nieuwerburgh F."/>
            <person name="Deforce D."/>
            <person name="Chang C."/>
            <person name="Karol K.G."/>
            <person name="Hedrich R."/>
            <person name="Ulvskov P."/>
            <person name="Glockner G."/>
            <person name="Delwiche C.F."/>
            <person name="Petrasek J."/>
            <person name="Van de Peer Y."/>
            <person name="Friml J."/>
            <person name="Beilby M."/>
            <person name="Dolan L."/>
            <person name="Kohara Y."/>
            <person name="Sugano S."/>
            <person name="Fujiyama A."/>
            <person name="Delaux P.-M."/>
            <person name="Quint M."/>
            <person name="TheiBen G."/>
            <person name="Hagemann M."/>
            <person name="Harholt J."/>
            <person name="Dunand C."/>
            <person name="Zachgo S."/>
            <person name="Langdale J."/>
            <person name="Maumus F."/>
            <person name="Straeten D.V.D."/>
            <person name="Gould S.B."/>
            <person name="Rensing S.A."/>
        </authorList>
    </citation>
    <scope>NUCLEOTIDE SEQUENCE [LARGE SCALE GENOMIC DNA]</scope>
    <source>
        <strain evidence="2 3">S276</strain>
    </source>
</reference>
<evidence type="ECO:0000313" key="3">
    <source>
        <dbReference type="Proteomes" id="UP000265515"/>
    </source>
</evidence>
<gene>
    <name evidence="2" type="ORF">CBR_g979</name>
</gene>
<sequence>MRRNGNLCVILRSLHPLKKVPLQGEETDSAPIARSGAVAQTAAGSEMQPLPVPSCHLANSGTELTAKMGKTGQTSSH</sequence>
<proteinExistence type="predicted"/>
<organism evidence="2 3">
    <name type="scientific">Chara braunii</name>
    <name type="common">Braun's stonewort</name>
    <dbReference type="NCBI Taxonomy" id="69332"/>
    <lineage>
        <taxon>Eukaryota</taxon>
        <taxon>Viridiplantae</taxon>
        <taxon>Streptophyta</taxon>
        <taxon>Charophyceae</taxon>
        <taxon>Charales</taxon>
        <taxon>Characeae</taxon>
        <taxon>Chara</taxon>
    </lineage>
</organism>